<feature type="region of interest" description="Disordered" evidence="2">
    <location>
        <begin position="561"/>
        <end position="592"/>
    </location>
</feature>
<name>A0A430QME7_SCHBO</name>
<evidence type="ECO:0000256" key="2">
    <source>
        <dbReference type="SAM" id="MobiDB-lite"/>
    </source>
</evidence>
<feature type="compositionally biased region" description="Polar residues" evidence="2">
    <location>
        <begin position="629"/>
        <end position="639"/>
    </location>
</feature>
<keyword evidence="4" id="KW-1185">Reference proteome</keyword>
<dbReference type="AlphaFoldDB" id="A0A430QME7"/>
<feature type="non-terminal residue" evidence="3">
    <location>
        <position position="1"/>
    </location>
</feature>
<accession>A0A430QME7</accession>
<comment type="caution">
    <text evidence="3">The sequence shown here is derived from an EMBL/GenBank/DDBJ whole genome shotgun (WGS) entry which is preliminary data.</text>
</comment>
<dbReference type="STRING" id="6184.A0A430QME7"/>
<feature type="region of interest" description="Disordered" evidence="2">
    <location>
        <begin position="624"/>
        <end position="645"/>
    </location>
</feature>
<feature type="region of interest" description="Disordered" evidence="2">
    <location>
        <begin position="701"/>
        <end position="767"/>
    </location>
</feature>
<proteinExistence type="predicted"/>
<dbReference type="Proteomes" id="UP000290809">
    <property type="component" value="Unassembled WGS sequence"/>
</dbReference>
<feature type="coiled-coil region" evidence="1">
    <location>
        <begin position="64"/>
        <end position="98"/>
    </location>
</feature>
<reference evidence="3 4" key="1">
    <citation type="journal article" date="2019" name="PLoS Pathog.">
        <title>Genome sequence of the bovine parasite Schistosoma bovis Tanzania.</title>
        <authorList>
            <person name="Oey H."/>
            <person name="Zakrzewski M."/>
            <person name="Gobert G."/>
            <person name="Gravermann K."/>
            <person name="Stoye J."/>
            <person name="Jones M."/>
            <person name="Mcmanus D."/>
            <person name="Krause L."/>
        </authorList>
    </citation>
    <scope>NUCLEOTIDE SEQUENCE [LARGE SCALE GENOMIC DNA]</scope>
    <source>
        <strain evidence="3 4">TAN1997</strain>
    </source>
</reference>
<evidence type="ECO:0000313" key="3">
    <source>
        <dbReference type="EMBL" id="RTG88847.1"/>
    </source>
</evidence>
<dbReference type="EMBL" id="QMKO01001547">
    <property type="protein sequence ID" value="RTG88847.1"/>
    <property type="molecule type" value="Genomic_DNA"/>
</dbReference>
<sequence>YSSNKLSTYTSNSSLFNVQFRNSLKLIKLKTKFNKYSIEQLINNNFNNKNDHLQQNYLLNENQLVLMNNVIHCAQERLNDLQNQVLQYHEMNVKLTKQLTFVKICQQEILCKLGEGPKNDVCESQQIDQQQKERICEIKHKLFLEYERLQNLAKNFSALKITNMDIIPKVVYNGQNCNKQTILNNCYKEENSVVMATVHPFEKSDYSNKITANNDVYCKDITSNNIGDNLKSQLDNTSNLQEIMKLRKQILIIYESYQCHYQDVLKKLKTYQHTLNDQIYILPPIKVKFITALSLAISIALSDSFRELSKTTNDNLHQTIQHLEEQIARVHKELEDAKNKLNKEDGIHMALMRMNLRIHQLKQMEIKAHSLINDQCMSIKTKEKELTETINKMDLLSEVWANERQVKIETIQKLRENLKFLSNKSPKVHITNKAIRIQYTDSITNNGEQKPDTQEPHLPYSLFSALCKEIRRLQSRSVSLVEALDLLSTGSYNSERLDHIKNLVFSSNQTKNNLHIFALYQIDSTYTINWKNMPLNNVGTNIKRNMDTRPFNTVRSIKQRNNGTVSSNAHSPKRMSGVSVASRHSKHVTISDNRRQRISSYKNYSDGNSKHLLVHESVNEKTVYPNPPTSLQGENSVPPLQQRHEQQQDLVQEEKEECLHQLQEQQLFYHYNLPISFSPRVQRRPVSFYLSRNIDKFVKLPIPEADEEEQTDDDEENISEVMDEDDDEEEQYEEKNENVEEVQDKNKEHCNNHIGSHNHEGIGVETS</sequence>
<evidence type="ECO:0000313" key="4">
    <source>
        <dbReference type="Proteomes" id="UP000290809"/>
    </source>
</evidence>
<gene>
    <name evidence="3" type="ORF">DC041_0004232</name>
</gene>
<feature type="compositionally biased region" description="Basic and acidic residues" evidence="2">
    <location>
        <begin position="733"/>
        <end position="767"/>
    </location>
</feature>
<feature type="compositionally biased region" description="Polar residues" evidence="2">
    <location>
        <begin position="561"/>
        <end position="570"/>
    </location>
</feature>
<feature type="coiled-coil region" evidence="1">
    <location>
        <begin position="306"/>
        <end position="344"/>
    </location>
</feature>
<evidence type="ECO:0000256" key="1">
    <source>
        <dbReference type="SAM" id="Coils"/>
    </source>
</evidence>
<feature type="compositionally biased region" description="Acidic residues" evidence="2">
    <location>
        <begin position="704"/>
        <end position="732"/>
    </location>
</feature>
<keyword evidence="1" id="KW-0175">Coiled coil</keyword>
<organism evidence="3 4">
    <name type="scientific">Schistosoma bovis</name>
    <name type="common">Blood fluke</name>
    <dbReference type="NCBI Taxonomy" id="6184"/>
    <lineage>
        <taxon>Eukaryota</taxon>
        <taxon>Metazoa</taxon>
        <taxon>Spiralia</taxon>
        <taxon>Lophotrochozoa</taxon>
        <taxon>Platyhelminthes</taxon>
        <taxon>Trematoda</taxon>
        <taxon>Digenea</taxon>
        <taxon>Strigeidida</taxon>
        <taxon>Schistosomatoidea</taxon>
        <taxon>Schistosomatidae</taxon>
        <taxon>Schistosoma</taxon>
    </lineage>
</organism>
<protein>
    <submittedName>
        <fullName evidence="3">Uncharacterized protein</fullName>
    </submittedName>
</protein>